<accession>A0A917DFV3</accession>
<keyword evidence="2 4" id="KW-0238">DNA-binding</keyword>
<evidence type="ECO:0000256" key="1">
    <source>
        <dbReference type="ARBA" id="ARBA00023015"/>
    </source>
</evidence>
<comment type="caution">
    <text evidence="6">The sequence shown here is derived from an EMBL/GenBank/DDBJ whole genome shotgun (WGS) entry which is preliminary data.</text>
</comment>
<dbReference type="InterPro" id="IPR009057">
    <property type="entry name" value="Homeodomain-like_sf"/>
</dbReference>
<dbReference type="PRINTS" id="PR00455">
    <property type="entry name" value="HTHTETR"/>
</dbReference>
<proteinExistence type="predicted"/>
<dbReference type="Gene3D" id="1.10.357.10">
    <property type="entry name" value="Tetracycline Repressor, domain 2"/>
    <property type="match status" value="1"/>
</dbReference>
<dbReference type="SUPFAM" id="SSF46689">
    <property type="entry name" value="Homeodomain-like"/>
    <property type="match status" value="1"/>
</dbReference>
<sequence length="220" mass="24440">MKSPAPSQRQDQKSAETRRLLMEACISLLIAHGYSRLTTTDIAARAGISRGALTYHFASKEELVTASLEHQLRLVITEMREFVSASADQANASDAVIDYLWDLMAGGLYYATLEYLPELRHNPSFKAKMIPVVREFHGALDEVWATLARPEGIDPDRAQVILNATMCLIRGMVGQTIVRDDAAYFRELLDFWKSNLRTLLHQPAVSKPGAGPKTIEGGRP</sequence>
<dbReference type="Proteomes" id="UP000613160">
    <property type="component" value="Unassembled WGS sequence"/>
</dbReference>
<feature type="DNA-binding region" description="H-T-H motif" evidence="4">
    <location>
        <begin position="38"/>
        <end position="57"/>
    </location>
</feature>
<dbReference type="InterPro" id="IPR050109">
    <property type="entry name" value="HTH-type_TetR-like_transc_reg"/>
</dbReference>
<keyword evidence="7" id="KW-1185">Reference proteome</keyword>
<dbReference type="PANTHER" id="PTHR30055">
    <property type="entry name" value="HTH-TYPE TRANSCRIPTIONAL REGULATOR RUTR"/>
    <property type="match status" value="1"/>
</dbReference>
<name>A0A917DFV3_9HYPH</name>
<keyword evidence="1" id="KW-0805">Transcription regulation</keyword>
<gene>
    <name evidence="6" type="ORF">GCM10011335_40900</name>
</gene>
<dbReference type="PANTHER" id="PTHR30055:SF238">
    <property type="entry name" value="MYCOFACTOCIN BIOSYNTHESIS TRANSCRIPTIONAL REGULATOR MFTR-RELATED"/>
    <property type="match status" value="1"/>
</dbReference>
<dbReference type="Pfam" id="PF00440">
    <property type="entry name" value="TetR_N"/>
    <property type="match status" value="1"/>
</dbReference>
<dbReference type="PROSITE" id="PS50977">
    <property type="entry name" value="HTH_TETR_2"/>
    <property type="match status" value="1"/>
</dbReference>
<dbReference type="AlphaFoldDB" id="A0A917DFV3"/>
<dbReference type="InterPro" id="IPR001647">
    <property type="entry name" value="HTH_TetR"/>
</dbReference>
<evidence type="ECO:0000256" key="3">
    <source>
        <dbReference type="ARBA" id="ARBA00023163"/>
    </source>
</evidence>
<dbReference type="EMBL" id="BMJJ01000011">
    <property type="protein sequence ID" value="GGD33719.1"/>
    <property type="molecule type" value="Genomic_DNA"/>
</dbReference>
<feature type="domain" description="HTH tetR-type" evidence="5">
    <location>
        <begin position="15"/>
        <end position="75"/>
    </location>
</feature>
<evidence type="ECO:0000256" key="2">
    <source>
        <dbReference type="ARBA" id="ARBA00023125"/>
    </source>
</evidence>
<protein>
    <submittedName>
        <fullName evidence="6">TetR family transcriptional regulator</fullName>
    </submittedName>
</protein>
<evidence type="ECO:0000313" key="7">
    <source>
        <dbReference type="Proteomes" id="UP000613160"/>
    </source>
</evidence>
<dbReference type="GO" id="GO:0000976">
    <property type="term" value="F:transcription cis-regulatory region binding"/>
    <property type="evidence" value="ECO:0007669"/>
    <property type="project" value="TreeGrafter"/>
</dbReference>
<keyword evidence="3" id="KW-0804">Transcription</keyword>
<reference evidence="6" key="2">
    <citation type="submission" date="2020-09" db="EMBL/GenBank/DDBJ databases">
        <authorList>
            <person name="Sun Q."/>
            <person name="Zhou Y."/>
        </authorList>
    </citation>
    <scope>NUCLEOTIDE SEQUENCE</scope>
    <source>
        <strain evidence="6">CGMCC 1.15493</strain>
    </source>
</reference>
<evidence type="ECO:0000259" key="5">
    <source>
        <dbReference type="PROSITE" id="PS50977"/>
    </source>
</evidence>
<dbReference type="PROSITE" id="PS01081">
    <property type="entry name" value="HTH_TETR_1"/>
    <property type="match status" value="1"/>
</dbReference>
<evidence type="ECO:0000256" key="4">
    <source>
        <dbReference type="PROSITE-ProRule" id="PRU00335"/>
    </source>
</evidence>
<organism evidence="6 7">
    <name type="scientific">Aureimonas glaciei</name>
    <dbReference type="NCBI Taxonomy" id="1776957"/>
    <lineage>
        <taxon>Bacteria</taxon>
        <taxon>Pseudomonadati</taxon>
        <taxon>Pseudomonadota</taxon>
        <taxon>Alphaproteobacteria</taxon>
        <taxon>Hyphomicrobiales</taxon>
        <taxon>Aurantimonadaceae</taxon>
        <taxon>Aureimonas</taxon>
    </lineage>
</organism>
<reference evidence="6" key="1">
    <citation type="journal article" date="2014" name="Int. J. Syst. Evol. Microbiol.">
        <title>Complete genome sequence of Corynebacterium casei LMG S-19264T (=DSM 44701T), isolated from a smear-ripened cheese.</title>
        <authorList>
            <consortium name="US DOE Joint Genome Institute (JGI-PGF)"/>
            <person name="Walter F."/>
            <person name="Albersmeier A."/>
            <person name="Kalinowski J."/>
            <person name="Ruckert C."/>
        </authorList>
    </citation>
    <scope>NUCLEOTIDE SEQUENCE</scope>
    <source>
        <strain evidence="6">CGMCC 1.15493</strain>
    </source>
</reference>
<dbReference type="RefSeq" id="WP_188854296.1">
    <property type="nucleotide sequence ID" value="NZ_BMJJ01000011.1"/>
</dbReference>
<dbReference type="GO" id="GO:0003700">
    <property type="term" value="F:DNA-binding transcription factor activity"/>
    <property type="evidence" value="ECO:0007669"/>
    <property type="project" value="TreeGrafter"/>
</dbReference>
<evidence type="ECO:0000313" key="6">
    <source>
        <dbReference type="EMBL" id="GGD33719.1"/>
    </source>
</evidence>
<dbReference type="InterPro" id="IPR023772">
    <property type="entry name" value="DNA-bd_HTH_TetR-type_CS"/>
</dbReference>